<dbReference type="EMBL" id="OM835951">
    <property type="protein sequence ID" value="UNI73656.1"/>
    <property type="molecule type" value="Genomic_DNA"/>
</dbReference>
<sequence length="316" mass="36909">MKMVDKILKLEKRWLEPDNWVFTNESRSCLKQIFDKATRKEMLQLAEDIGITSCVGEPIPYLTRCGWRYGVVNEQGSLEYVCVEMHLRCAERELRQQENYKNNHHLVSKMNSLKIEFDNEIAKVRKEFWEQADIHLAMLLNITGAPDPIITRMLGTCPNCGKDLAITSVEQAVDVLCLKTVDFKDLHSYPSVCAQEKKHVEMKHKKKPRKVVKREVTKPTELYIQELYSPFFKCLKVGISNNTSNRKKQQEKLGMFKHNIVNVFKFDSREEALEVESKIKSSFERSLCLKEWLPDGFTETFKCEDYEGILDMCRPL</sequence>
<gene>
    <name evidence="1" type="ORF">KP12_246</name>
</gene>
<proteinExistence type="predicted"/>
<organism evidence="1">
    <name type="scientific">Klebsiella phage KP12</name>
    <dbReference type="NCBI Taxonomy" id="2923374"/>
    <lineage>
        <taxon>Viruses</taxon>
        <taxon>Duplodnaviria</taxon>
        <taxon>Heunggongvirae</taxon>
        <taxon>Uroviricota</taxon>
        <taxon>Caudoviricetes</taxon>
        <taxon>Vequintavirinae</taxon>
    </lineage>
</organism>
<evidence type="ECO:0000313" key="1">
    <source>
        <dbReference type="EMBL" id="UNI73656.1"/>
    </source>
</evidence>
<reference evidence="1" key="1">
    <citation type="submission" date="2022-02" db="EMBL/GenBank/DDBJ databases">
        <authorList>
            <person name="Kim D."/>
            <person name="Kim Y."/>
            <person name="Lee S.-M."/>
            <person name="Kim H."/>
            <person name="Nong L.K."/>
        </authorList>
    </citation>
    <scope>NUCLEOTIDE SEQUENCE</scope>
</reference>
<name>A0A9E6Z1M7_9CAUD</name>
<accession>A0A9E6Z1M7</accession>
<protein>
    <submittedName>
        <fullName evidence="1">Uncharacterized protein</fullName>
    </submittedName>
</protein>